<sequence length="639" mass="67556">MVFVVRYVSDSPASALRGAADRIRSAPAVQVGVTYRDAGGHTINGQFTVTGDNLASGTVTDPLGGRADLVVGAGTSAVRGDADWWARRSPKQVRAITGQWVRPEPGVAFPFDIAAVLNPTALAKRVESLATAARRNDETTEDDDKVRTVVSGDWTALFDTGGDRKLRWLGGPLDPNLVTQPAAYHDNDDNRSAGVTPAHRTGPDTSGRSTVVAPARYDPIAIPPYVAITPEPTGSDAATGTQAAVAKVLPEASPAVPSGAVSAPSAPGPAAQRNVKPGYATFDLVSTAQDCNTPMCTWTVTVTNTGTAAGSGVLYASVTPGMPLVTFPVNLPVGGTFTTPPMTFPNPAPIIRGKNTQITITYTTWLFNPSFGHDPALPNRLATRGVNPNTLVQIDPGYMPSVLKLLDQMTSHVGAGDTTTGPNAVTAMDTAIRAGMLPELKTIAESGRLENPEDLTTKLKNVVQDTLPGSPDPVADKIGFRREVEQAAEILRQDPRARVVLDGAIRNPVTGELDGADVLDTVNKSAFQLKSVSSERLIHAIKIAINQLNGLRGVDVSSGIRQQAPPGYSKIALIYLEPASGRRHQFTKDQLTRYLRQSSSDFSLCDENGIARLDQLIIVNAHGASTWTKGRFSEIGQAC</sequence>
<gene>
    <name evidence="2" type="ORF">ACFOX0_28820</name>
</gene>
<accession>A0ABV8KVB7</accession>
<comment type="caution">
    <text evidence="2">The sequence shown here is derived from an EMBL/GenBank/DDBJ whole genome shotgun (WGS) entry which is preliminary data.</text>
</comment>
<evidence type="ECO:0000313" key="2">
    <source>
        <dbReference type="EMBL" id="MFC4109918.1"/>
    </source>
</evidence>
<dbReference type="EMBL" id="JBHSBN010000030">
    <property type="protein sequence ID" value="MFC4109918.1"/>
    <property type="molecule type" value="Genomic_DNA"/>
</dbReference>
<keyword evidence="3" id="KW-1185">Reference proteome</keyword>
<protein>
    <submittedName>
        <fullName evidence="2">Uncharacterized protein</fullName>
    </submittedName>
</protein>
<organism evidence="2 3">
    <name type="scientific">Micromonospora zhanjiangensis</name>
    <dbReference type="NCBI Taxonomy" id="1522057"/>
    <lineage>
        <taxon>Bacteria</taxon>
        <taxon>Bacillati</taxon>
        <taxon>Actinomycetota</taxon>
        <taxon>Actinomycetes</taxon>
        <taxon>Micromonosporales</taxon>
        <taxon>Micromonosporaceae</taxon>
        <taxon>Micromonospora</taxon>
    </lineage>
</organism>
<evidence type="ECO:0000256" key="1">
    <source>
        <dbReference type="SAM" id="MobiDB-lite"/>
    </source>
</evidence>
<proteinExistence type="predicted"/>
<feature type="region of interest" description="Disordered" evidence="1">
    <location>
        <begin position="181"/>
        <end position="211"/>
    </location>
</feature>
<dbReference type="Proteomes" id="UP001595868">
    <property type="component" value="Unassembled WGS sequence"/>
</dbReference>
<name>A0ABV8KVB7_9ACTN</name>
<reference evidence="3" key="1">
    <citation type="journal article" date="2019" name="Int. J. Syst. Evol. Microbiol.">
        <title>The Global Catalogue of Microorganisms (GCM) 10K type strain sequencing project: providing services to taxonomists for standard genome sequencing and annotation.</title>
        <authorList>
            <consortium name="The Broad Institute Genomics Platform"/>
            <consortium name="The Broad Institute Genome Sequencing Center for Infectious Disease"/>
            <person name="Wu L."/>
            <person name="Ma J."/>
        </authorList>
    </citation>
    <scope>NUCLEOTIDE SEQUENCE [LARGE SCALE GENOMIC DNA]</scope>
    <source>
        <strain evidence="3">2902at01</strain>
    </source>
</reference>
<dbReference type="RefSeq" id="WP_377551922.1">
    <property type="nucleotide sequence ID" value="NZ_JBHSBN010000030.1"/>
</dbReference>
<evidence type="ECO:0000313" key="3">
    <source>
        <dbReference type="Proteomes" id="UP001595868"/>
    </source>
</evidence>